<feature type="compositionally biased region" description="Pro residues" evidence="3">
    <location>
        <begin position="874"/>
        <end position="886"/>
    </location>
</feature>
<comment type="caution">
    <text evidence="5">The sequence shown here is derived from an EMBL/GenBank/DDBJ whole genome shotgun (WGS) entry which is preliminary data.</text>
</comment>
<evidence type="ECO:0000259" key="4">
    <source>
        <dbReference type="PROSITE" id="PS50089"/>
    </source>
</evidence>
<organism evidence="5 6">
    <name type="scientific">Hohenbuehelia grisea</name>
    <dbReference type="NCBI Taxonomy" id="104357"/>
    <lineage>
        <taxon>Eukaryota</taxon>
        <taxon>Fungi</taxon>
        <taxon>Dikarya</taxon>
        <taxon>Basidiomycota</taxon>
        <taxon>Agaricomycotina</taxon>
        <taxon>Agaricomycetes</taxon>
        <taxon>Agaricomycetidae</taxon>
        <taxon>Agaricales</taxon>
        <taxon>Pleurotineae</taxon>
        <taxon>Pleurotaceae</taxon>
        <taxon>Hohenbuehelia</taxon>
    </lineage>
</organism>
<dbReference type="InterPro" id="IPR035979">
    <property type="entry name" value="RBD_domain_sf"/>
</dbReference>
<dbReference type="Pfam" id="PF14570">
    <property type="entry name" value="zf-RING_4"/>
    <property type="match status" value="1"/>
</dbReference>
<keyword evidence="1" id="KW-0863">Zinc-finger</keyword>
<keyword evidence="6" id="KW-1185">Reference proteome</keyword>
<dbReference type="SMART" id="SM00361">
    <property type="entry name" value="RRM_1"/>
    <property type="match status" value="1"/>
</dbReference>
<feature type="region of interest" description="Disordered" evidence="3">
    <location>
        <begin position="866"/>
        <end position="986"/>
    </location>
</feature>
<feature type="compositionally biased region" description="Low complexity" evidence="3">
    <location>
        <begin position="403"/>
        <end position="418"/>
    </location>
</feature>
<feature type="compositionally biased region" description="Low complexity" evidence="3">
    <location>
        <begin position="887"/>
        <end position="899"/>
    </location>
</feature>
<feature type="compositionally biased region" description="Pro residues" evidence="3">
    <location>
        <begin position="449"/>
        <end position="474"/>
    </location>
</feature>
<dbReference type="Proteomes" id="UP001556367">
    <property type="component" value="Unassembled WGS sequence"/>
</dbReference>
<dbReference type="InterPro" id="IPR003954">
    <property type="entry name" value="RRM_euk-type"/>
</dbReference>
<dbReference type="SUPFAM" id="SSF54928">
    <property type="entry name" value="RNA-binding domain, RBD"/>
    <property type="match status" value="1"/>
</dbReference>
<feature type="compositionally biased region" description="Basic and acidic residues" evidence="3">
    <location>
        <begin position="275"/>
        <end position="293"/>
    </location>
</feature>
<reference evidence="6" key="1">
    <citation type="submission" date="2024-06" db="EMBL/GenBank/DDBJ databases">
        <title>Multi-omics analyses provide insights into the biosynthesis of the anticancer antibiotic pleurotin in Hohenbuehelia grisea.</title>
        <authorList>
            <person name="Weaver J.A."/>
            <person name="Alberti F."/>
        </authorList>
    </citation>
    <scope>NUCLEOTIDE SEQUENCE [LARGE SCALE GENOMIC DNA]</scope>
    <source>
        <strain evidence="6">T-177</strain>
    </source>
</reference>
<feature type="compositionally biased region" description="Basic and acidic residues" evidence="3">
    <location>
        <begin position="900"/>
        <end position="986"/>
    </location>
</feature>
<dbReference type="Gene3D" id="3.30.40.10">
    <property type="entry name" value="Zinc/RING finger domain, C3HC4 (zinc finger)"/>
    <property type="match status" value="1"/>
</dbReference>
<feature type="compositionally biased region" description="Low complexity" evidence="3">
    <location>
        <begin position="477"/>
        <end position="498"/>
    </location>
</feature>
<dbReference type="InterPro" id="IPR013083">
    <property type="entry name" value="Znf_RING/FYVE/PHD"/>
</dbReference>
<dbReference type="CDD" id="cd16618">
    <property type="entry name" value="mRING-HC-C4C4_CNOT4"/>
    <property type="match status" value="1"/>
</dbReference>
<evidence type="ECO:0000256" key="1">
    <source>
        <dbReference type="PROSITE-ProRule" id="PRU00175"/>
    </source>
</evidence>
<feature type="compositionally biased region" description="Low complexity" evidence="3">
    <location>
        <begin position="368"/>
        <end position="379"/>
    </location>
</feature>
<feature type="compositionally biased region" description="Low complexity" evidence="3">
    <location>
        <begin position="307"/>
        <end position="342"/>
    </location>
</feature>
<dbReference type="InterPro" id="IPR034261">
    <property type="entry name" value="CNOT4_RRM"/>
</dbReference>
<dbReference type="InterPro" id="IPR012677">
    <property type="entry name" value="Nucleotide-bd_a/b_plait_sf"/>
</dbReference>
<dbReference type="SUPFAM" id="SSF57850">
    <property type="entry name" value="RING/U-box"/>
    <property type="match status" value="1"/>
</dbReference>
<dbReference type="InterPro" id="IPR001841">
    <property type="entry name" value="Znf_RING"/>
</dbReference>
<feature type="domain" description="RING-type" evidence="4">
    <location>
        <begin position="49"/>
        <end position="92"/>
    </location>
</feature>
<dbReference type="PANTHER" id="PTHR12603">
    <property type="entry name" value="CCR4-NOT TRANSCRIPTION COMPLEX RELATED"/>
    <property type="match status" value="1"/>
</dbReference>
<dbReference type="CDD" id="cd12438">
    <property type="entry name" value="RRM_CNOT4"/>
    <property type="match status" value="1"/>
</dbReference>
<dbReference type="PROSITE" id="PS50089">
    <property type="entry name" value="ZF_RING_2"/>
    <property type="match status" value="1"/>
</dbReference>
<dbReference type="InterPro" id="IPR039515">
    <property type="entry name" value="NOT4_mRING-HC-C4C4"/>
</dbReference>
<gene>
    <name evidence="5" type="ORF">HGRIS_013627</name>
</gene>
<keyword evidence="1" id="KW-0862">Zinc</keyword>
<protein>
    <recommendedName>
        <fullName evidence="4">RING-type domain-containing protein</fullName>
    </recommendedName>
</protein>
<feature type="region of interest" description="Disordered" evidence="3">
    <location>
        <begin position="275"/>
        <end position="498"/>
    </location>
</feature>
<sequence>MSNTRVQLTHPLPAPVVHAGFSIPQSKSHVLAGVQDAYWSDDEAESAECPLCMEEMDLDDLNFKPCICGYQICRFCWHHIKENLNKLCPACRREYSNDPIEFKTIAKEDHKRLMQQKKQRERERKDLDALGRRHLANVRVVQRNVVYVVGIGPKYAKEELISTLRSHEFFGQYGKISKIVIVKRNPPGGGSPVVGLYITYHRREDAARCIAAVDGTASYGGGSRDVMRASYGTTKYCMAFLRGASCNDHSCMNLHEWGEEKDCFTKEDLTTLKHTMKASESRTRTIASRKGDEAEGLPKAASWGHKAAISAAHPATTPTAPSPTPARATRRVAGVRQGRTTTASGSQTSNANESRFNTNNQEKKRASSTKPASQSSSSPPETPAPPGLPPRPATPPEVKVLRQSESSAPQPSSSPAPSTVAESDVASSIQDLPVSPIVHHAANAAPSTPFSPPGLPSVPPGLAAPPGIPSPSRPPRSDSAQGPPPASQSSYQMSTAAQALLADLQARRDAAPSNNLFSPFPDFDRTIENLSGGDQAGFSFNLDPSIAVEPSEEPLPDLEAEANIPFHGTYMDAFPALRNNQPSQPPGLSGQTSYTPPPGLAYPHNPSRSIYDPLAVRASPIAQIERQSTGDSYTGSFNPFADANDDAPTTSFASPARHQLSPLDDEGRKVSRFGFARGRQGSTAASSPLHASSPLSAIDGHSQAFYNSVDYGHSSAWPVQNINHGRGSAAPSPLIMHSQPAMPPNRYQSFEAGVSEAQLRELIQTSRDRERALMNSNSVLGVDMNQSNQHVFQDPAIMSARLASDNRYMPSMSDDALPPHLAYGPPPGLSLVPNMLPNNGLGNVMENTVPLHALSTSPILSSSDFPALSATSPVEPPPVPEAPSAPTPDAASEATPAKTQAEEKAAKKAAKKAEKAAERQRIAQERATAKAAEKARQTAEKAAEKEKAAALKAQQEKEAKEKAEKERQRVAKLEEERQQKAEKEREKLLAEKERLTALLAAQRDEKAILTAKVKAFEADKKSAKKAAASSKQAETPKSIPRAASSSTTASQPASKPPPQTPSSPSIQVPLLSKKPKKNKPLPKPAVKVTKEEEPVSKDPVKSVSTPVSEANYVPLSKGNALDTGSVNSRAQSVDRKPNQRTALAALMDELNVLNPNMDLETHPFFDTAKINPAAKMPLEYGPLVHALSALSVGGGSFANNMPSRSIDNAVSSFQQLLETLTQTISDLLRLLPRTTWDDSSSFDGVLRDMLKGDDFFDGGEEQPAKEDEVAALTLALERRARWMEVQLSKLEELHRDINNAAVRAVLTFNDSGWDRHGSLPRAGNTLRRFNNIGMIDEGGSLRAMTTEELEKKLIVAKEAAIFAETEFREAMDKMQVIRPEEPDY</sequence>
<feature type="compositionally biased region" description="Low complexity" evidence="3">
    <location>
        <begin position="1062"/>
        <end position="1072"/>
    </location>
</feature>
<name>A0ABR3IW50_9AGAR</name>
<dbReference type="EMBL" id="JASNQZ010000015">
    <property type="protein sequence ID" value="KAL0947530.1"/>
    <property type="molecule type" value="Genomic_DNA"/>
</dbReference>
<feature type="compositionally biased region" description="Pro residues" evidence="3">
    <location>
        <begin position="380"/>
        <end position="395"/>
    </location>
</feature>
<dbReference type="Gene3D" id="3.30.70.330">
    <property type="match status" value="1"/>
</dbReference>
<evidence type="ECO:0000256" key="3">
    <source>
        <dbReference type="SAM" id="MobiDB-lite"/>
    </source>
</evidence>
<evidence type="ECO:0000313" key="5">
    <source>
        <dbReference type="EMBL" id="KAL0947530.1"/>
    </source>
</evidence>
<proteinExistence type="predicted"/>
<feature type="compositionally biased region" description="Polar residues" evidence="3">
    <location>
        <begin position="1122"/>
        <end position="1131"/>
    </location>
</feature>
<feature type="region of interest" description="Disordered" evidence="3">
    <location>
        <begin position="1016"/>
        <end position="1137"/>
    </location>
</feature>
<dbReference type="InterPro" id="IPR039780">
    <property type="entry name" value="Mot2"/>
</dbReference>
<accession>A0ABR3IW50</accession>
<evidence type="ECO:0000313" key="6">
    <source>
        <dbReference type="Proteomes" id="UP001556367"/>
    </source>
</evidence>
<feature type="region of interest" description="Disordered" evidence="3">
    <location>
        <begin position="576"/>
        <end position="606"/>
    </location>
</feature>
<feature type="compositionally biased region" description="Low complexity" evidence="3">
    <location>
        <begin position="1025"/>
        <end position="1053"/>
    </location>
</feature>
<dbReference type="PANTHER" id="PTHR12603:SF0">
    <property type="entry name" value="CCR4-NOT TRANSCRIPTION COMPLEX SUBUNIT 4"/>
    <property type="match status" value="1"/>
</dbReference>
<feature type="compositionally biased region" description="Polar residues" evidence="3">
    <location>
        <begin position="343"/>
        <end position="360"/>
    </location>
</feature>
<keyword evidence="2" id="KW-0175">Coiled coil</keyword>
<keyword evidence="1" id="KW-0479">Metal-binding</keyword>
<evidence type="ECO:0000256" key="2">
    <source>
        <dbReference type="SAM" id="Coils"/>
    </source>
</evidence>
<feature type="coiled-coil region" evidence="2">
    <location>
        <begin position="103"/>
        <end position="133"/>
    </location>
</feature>
<feature type="compositionally biased region" description="Basic and acidic residues" evidence="3">
    <location>
        <begin position="1088"/>
        <end position="1100"/>
    </location>
</feature>